<protein>
    <recommendedName>
        <fullName evidence="6">Protein DETOXIFICATION</fullName>
    </recommendedName>
    <alternativeName>
        <fullName evidence="6">Multidrug and toxic compound extrusion protein</fullName>
    </alternativeName>
</protein>
<feature type="transmembrane region" description="Helical" evidence="6">
    <location>
        <begin position="308"/>
        <end position="331"/>
    </location>
</feature>
<dbReference type="CDD" id="cd13132">
    <property type="entry name" value="MATE_eukaryotic"/>
    <property type="match status" value="1"/>
</dbReference>
<evidence type="ECO:0000256" key="1">
    <source>
        <dbReference type="ARBA" id="ARBA00004141"/>
    </source>
</evidence>
<comment type="subcellular location">
    <subcellularLocation>
        <location evidence="1">Membrane</location>
        <topology evidence="1">Multi-pass membrane protein</topology>
    </subcellularLocation>
</comment>
<feature type="transmembrane region" description="Helical" evidence="6">
    <location>
        <begin position="224"/>
        <end position="249"/>
    </location>
</feature>
<accession>A0ABP0TRQ7</accession>
<comment type="similarity">
    <text evidence="2 6">Belongs to the multi antimicrobial extrusion (MATE) (TC 2.A.66.1) family.</text>
</comment>
<feature type="transmembrane region" description="Helical" evidence="6">
    <location>
        <begin position="421"/>
        <end position="444"/>
    </location>
</feature>
<feature type="transmembrane region" description="Helical" evidence="6">
    <location>
        <begin position="162"/>
        <end position="183"/>
    </location>
</feature>
<evidence type="ECO:0000313" key="7">
    <source>
        <dbReference type="EMBL" id="CAK9200788.1"/>
    </source>
</evidence>
<evidence type="ECO:0000256" key="2">
    <source>
        <dbReference type="ARBA" id="ARBA00010199"/>
    </source>
</evidence>
<dbReference type="EMBL" id="OZ019905">
    <property type="protein sequence ID" value="CAK9200788.1"/>
    <property type="molecule type" value="Genomic_DNA"/>
</dbReference>
<evidence type="ECO:0000313" key="8">
    <source>
        <dbReference type="Proteomes" id="UP001497512"/>
    </source>
</evidence>
<dbReference type="Proteomes" id="UP001497512">
    <property type="component" value="Chromosome 13"/>
</dbReference>
<sequence length="505" mass="55556">MYPYWKNMLAKLRGKQSFQFWHIFANFRPEKNLVLTSTSKKVIWLEVRKQCVIAGPMVCTNLLQYSITIVSIIYVGHLGELELSSASIATSFASVTGYTLLLGMGSGLETLCGQAYGAHQHESVGVYLQAAIFCMLLVCIPVAVLWFNMEFLLLLMGQDHEISAMAGMYFGWLVPSLFGVAMLHPLLKFLQSQSVVLPMMLCSLFAFLFHIVLCYILIYTLDAGFIGAALATTISFWLNAILLMLYIKFSVICKKTWRGLSTETFSAVKPFMKLAIPSAFMICLEYWSFELLVLLSGLLPNPKIELSVLSICLNTAALTYMIPFGVSAAVSTRVSNELGAGQPDVAKFSVKIGLGLSSIQALIIASTQLILRNLWGNIFSSSDEVVDYVAKIMPLLAITSFMDGIQGVLSGVARGCGWQEYAAYANLGAFYCIGMPTAVILAFVFHLNGWGLWLGLACGLFVQMSSLFIMTIRTDWAKQADYAKGRLDNSSLKHLLITSADPAEV</sequence>
<feature type="transmembrane region" description="Helical" evidence="6">
    <location>
        <begin position="124"/>
        <end position="147"/>
    </location>
</feature>
<feature type="transmembrane region" description="Helical" evidence="6">
    <location>
        <begin position="195"/>
        <end position="218"/>
    </location>
</feature>
<organism evidence="7 8">
    <name type="scientific">Sphagnum troendelagicum</name>
    <dbReference type="NCBI Taxonomy" id="128251"/>
    <lineage>
        <taxon>Eukaryota</taxon>
        <taxon>Viridiplantae</taxon>
        <taxon>Streptophyta</taxon>
        <taxon>Embryophyta</taxon>
        <taxon>Bryophyta</taxon>
        <taxon>Sphagnophytina</taxon>
        <taxon>Sphagnopsida</taxon>
        <taxon>Sphagnales</taxon>
        <taxon>Sphagnaceae</taxon>
        <taxon>Sphagnum</taxon>
    </lineage>
</organism>
<reference evidence="7" key="1">
    <citation type="submission" date="2024-02" db="EMBL/GenBank/DDBJ databases">
        <authorList>
            <consortium name="ELIXIR-Norway"/>
            <consortium name="Elixir Norway"/>
        </authorList>
    </citation>
    <scope>NUCLEOTIDE SEQUENCE</scope>
</reference>
<dbReference type="InterPro" id="IPR002528">
    <property type="entry name" value="MATE_fam"/>
</dbReference>
<feature type="transmembrane region" description="Helical" evidence="6">
    <location>
        <begin position="88"/>
        <end position="112"/>
    </location>
</feature>
<feature type="transmembrane region" description="Helical" evidence="6">
    <location>
        <begin position="270"/>
        <end position="288"/>
    </location>
</feature>
<keyword evidence="8" id="KW-1185">Reference proteome</keyword>
<name>A0ABP0TRQ7_9BRYO</name>
<dbReference type="NCBIfam" id="TIGR00797">
    <property type="entry name" value="matE"/>
    <property type="match status" value="1"/>
</dbReference>
<evidence type="ECO:0000256" key="3">
    <source>
        <dbReference type="ARBA" id="ARBA00022692"/>
    </source>
</evidence>
<dbReference type="Pfam" id="PF01554">
    <property type="entry name" value="MatE"/>
    <property type="match status" value="2"/>
</dbReference>
<keyword evidence="4 6" id="KW-1133">Transmembrane helix</keyword>
<feature type="transmembrane region" description="Helical" evidence="6">
    <location>
        <begin position="450"/>
        <end position="470"/>
    </location>
</feature>
<feature type="transmembrane region" description="Helical" evidence="6">
    <location>
        <begin position="51"/>
        <end position="76"/>
    </location>
</feature>
<evidence type="ECO:0000256" key="6">
    <source>
        <dbReference type="RuleBase" id="RU004914"/>
    </source>
</evidence>
<gene>
    <name evidence="7" type="ORF">CSSPTR1EN2_LOCUS5582</name>
</gene>
<evidence type="ECO:0000256" key="4">
    <source>
        <dbReference type="ARBA" id="ARBA00022989"/>
    </source>
</evidence>
<evidence type="ECO:0000256" key="5">
    <source>
        <dbReference type="ARBA" id="ARBA00023136"/>
    </source>
</evidence>
<dbReference type="InterPro" id="IPR045069">
    <property type="entry name" value="MATE_euk"/>
</dbReference>
<proteinExistence type="inferred from homology"/>
<keyword evidence="5 6" id="KW-0472">Membrane</keyword>
<keyword evidence="3 6" id="KW-0812">Transmembrane</keyword>
<dbReference type="PANTHER" id="PTHR11206">
    <property type="entry name" value="MULTIDRUG RESISTANCE PROTEIN"/>
    <property type="match status" value="1"/>
</dbReference>